<dbReference type="PANTHER" id="PTHR43404:SF1">
    <property type="entry name" value="MNN4P"/>
    <property type="match status" value="1"/>
</dbReference>
<comment type="caution">
    <text evidence="2">The sequence shown here is derived from an EMBL/GenBank/DDBJ whole genome shotgun (WGS) entry which is preliminary data.</text>
</comment>
<proteinExistence type="predicted"/>
<dbReference type="PANTHER" id="PTHR43404">
    <property type="entry name" value="LIPOPOLYSACCHARIDE CHOLINEPHOSPHOTRANSFERASE LICD"/>
    <property type="match status" value="1"/>
</dbReference>
<protein>
    <submittedName>
        <fullName evidence="2">LicD family protein</fullName>
    </submittedName>
</protein>
<dbReference type="Pfam" id="PF04991">
    <property type="entry name" value="LicD"/>
    <property type="match status" value="1"/>
</dbReference>
<evidence type="ECO:0000313" key="2">
    <source>
        <dbReference type="EMBL" id="MFD0797001.1"/>
    </source>
</evidence>
<organism evidence="2 3">
    <name type="scientific">Maribacter chungangensis</name>
    <dbReference type="NCBI Taxonomy" id="1069117"/>
    <lineage>
        <taxon>Bacteria</taxon>
        <taxon>Pseudomonadati</taxon>
        <taxon>Bacteroidota</taxon>
        <taxon>Flavobacteriia</taxon>
        <taxon>Flavobacteriales</taxon>
        <taxon>Flavobacteriaceae</taxon>
        <taxon>Maribacter</taxon>
    </lineage>
</organism>
<dbReference type="InterPro" id="IPR052942">
    <property type="entry name" value="LPS_cholinephosphotransferase"/>
</dbReference>
<sequence length="194" mass="22808">MAYDITLEGNNLKEAEKLLREITAIFEQNKIAYWLEGGTLLGIRRENRLLPWDNDLDISIHATEAKKLTTLIKALKSKGYRVRLRHFNTTNDTFKKGKLRMIKLRKKRFFGILKGKVCLDVFIKYTKDENTFWEIDNKTKSVPKEFYSSFTTINFQNKVYSIPENTDGYLTYRYGDWQTPVKDWNTSADDKALT</sequence>
<gene>
    <name evidence="2" type="ORF">ACFQZJ_05985</name>
</gene>
<feature type="domain" description="LicD/FKTN/FKRP nucleotidyltransferase" evidence="1">
    <location>
        <begin position="27"/>
        <end position="105"/>
    </location>
</feature>
<dbReference type="RefSeq" id="WP_379933007.1">
    <property type="nucleotide sequence ID" value="NZ_JBHTHY010000003.1"/>
</dbReference>
<dbReference type="EMBL" id="JBHTHY010000003">
    <property type="protein sequence ID" value="MFD0797001.1"/>
    <property type="molecule type" value="Genomic_DNA"/>
</dbReference>
<dbReference type="InterPro" id="IPR007074">
    <property type="entry name" value="LicD/FKTN/FKRP_NTP_transf"/>
</dbReference>
<evidence type="ECO:0000313" key="3">
    <source>
        <dbReference type="Proteomes" id="UP001597012"/>
    </source>
</evidence>
<name>A0ABW3B2A2_9FLAO</name>
<evidence type="ECO:0000259" key="1">
    <source>
        <dbReference type="Pfam" id="PF04991"/>
    </source>
</evidence>
<keyword evidence="3" id="KW-1185">Reference proteome</keyword>
<reference evidence="3" key="1">
    <citation type="journal article" date="2019" name="Int. J. Syst. Evol. Microbiol.">
        <title>The Global Catalogue of Microorganisms (GCM) 10K type strain sequencing project: providing services to taxonomists for standard genome sequencing and annotation.</title>
        <authorList>
            <consortium name="The Broad Institute Genomics Platform"/>
            <consortium name="The Broad Institute Genome Sequencing Center for Infectious Disease"/>
            <person name="Wu L."/>
            <person name="Ma J."/>
        </authorList>
    </citation>
    <scope>NUCLEOTIDE SEQUENCE [LARGE SCALE GENOMIC DNA]</scope>
    <source>
        <strain evidence="3">CCUG 61948</strain>
    </source>
</reference>
<dbReference type="Proteomes" id="UP001597012">
    <property type="component" value="Unassembled WGS sequence"/>
</dbReference>
<dbReference type="Gene3D" id="3.30.460.40">
    <property type="match status" value="1"/>
</dbReference>
<accession>A0ABW3B2A2</accession>